<evidence type="ECO:0000313" key="2">
    <source>
        <dbReference type="EMBL" id="KOS11660.1"/>
    </source>
</evidence>
<accession>A0A0M8MQA1</accession>
<keyword evidence="1" id="KW-0472">Membrane</keyword>
<dbReference type="PATRIC" id="fig|84292.3.peg.768"/>
<keyword evidence="1" id="KW-0812">Transmembrane</keyword>
<organism evidence="2 3">
    <name type="scientific">Microbacterium aurantiacum</name>
    <dbReference type="NCBI Taxonomy" id="162393"/>
    <lineage>
        <taxon>Bacteria</taxon>
        <taxon>Bacillati</taxon>
        <taxon>Actinomycetota</taxon>
        <taxon>Actinomycetes</taxon>
        <taxon>Micrococcales</taxon>
        <taxon>Microbacteriaceae</taxon>
        <taxon>Microbacterium</taxon>
    </lineage>
</organism>
<dbReference type="AlphaFoldDB" id="A0A0M8MQA1"/>
<name>A0A0M8MQA1_9MICO</name>
<keyword evidence="1" id="KW-1133">Transmembrane helix</keyword>
<comment type="caution">
    <text evidence="2">The sequence shown here is derived from an EMBL/GenBank/DDBJ whole genome shotgun (WGS) entry which is preliminary data.</text>
</comment>
<evidence type="ECO:0000256" key="1">
    <source>
        <dbReference type="SAM" id="Phobius"/>
    </source>
</evidence>
<keyword evidence="3" id="KW-1185">Reference proteome</keyword>
<reference evidence="2" key="1">
    <citation type="submission" date="2015-04" db="EMBL/GenBank/DDBJ databases">
        <title>Complete genome sequence of Microbacterium chocolatum SIT 101, a bacterium enantioselectively hydrolyzing mesomeric diesters.</title>
        <authorList>
            <person name="Li X."/>
            <person name="Xu Y."/>
        </authorList>
    </citation>
    <scope>NUCLEOTIDE SEQUENCE [LARGE SCALE GENOMIC DNA]</scope>
    <source>
        <strain evidence="2">SIT 101</strain>
    </source>
</reference>
<protein>
    <submittedName>
        <fullName evidence="2">Uncharacterized protein</fullName>
    </submittedName>
</protein>
<dbReference type="EMBL" id="LAVO01000003">
    <property type="protein sequence ID" value="KOS11660.1"/>
    <property type="molecule type" value="Genomic_DNA"/>
</dbReference>
<sequence>MPDLRLRGEASAPTSTYRRSVDVASIIMGMSIASIAWICFVPWTKLRELREAEARAATEGRDSDPT</sequence>
<evidence type="ECO:0000313" key="3">
    <source>
        <dbReference type="Proteomes" id="UP000037737"/>
    </source>
</evidence>
<gene>
    <name evidence="2" type="ORF">XI38_03690</name>
</gene>
<dbReference type="KEGG" id="mcw:A8L33_02510"/>
<proteinExistence type="predicted"/>
<dbReference type="Proteomes" id="UP000037737">
    <property type="component" value="Unassembled WGS sequence"/>
</dbReference>
<feature type="transmembrane region" description="Helical" evidence="1">
    <location>
        <begin position="23"/>
        <end position="43"/>
    </location>
</feature>